<dbReference type="Proteomes" id="UP000184096">
    <property type="component" value="Chromosome I"/>
</dbReference>
<evidence type="ECO:0000256" key="3">
    <source>
        <dbReference type="ARBA" id="ARBA00022692"/>
    </source>
</evidence>
<dbReference type="Pfam" id="PF01943">
    <property type="entry name" value="Polysacc_synt"/>
    <property type="match status" value="1"/>
</dbReference>
<organism evidence="7 8">
    <name type="scientific">Bradyrhizobium erythrophlei</name>
    <dbReference type="NCBI Taxonomy" id="1437360"/>
    <lineage>
        <taxon>Bacteria</taxon>
        <taxon>Pseudomonadati</taxon>
        <taxon>Pseudomonadota</taxon>
        <taxon>Alphaproteobacteria</taxon>
        <taxon>Hyphomicrobiales</taxon>
        <taxon>Nitrobacteraceae</taxon>
        <taxon>Bradyrhizobium</taxon>
    </lineage>
</organism>
<gene>
    <name evidence="7" type="ORF">SAMN05444170_0711</name>
</gene>
<feature type="transmembrane region" description="Helical" evidence="6">
    <location>
        <begin position="171"/>
        <end position="191"/>
    </location>
</feature>
<proteinExistence type="predicted"/>
<keyword evidence="4 6" id="KW-1133">Transmembrane helix</keyword>
<keyword evidence="2" id="KW-1003">Cell membrane</keyword>
<keyword evidence="3 6" id="KW-0812">Transmembrane</keyword>
<protein>
    <submittedName>
        <fullName evidence="7">Polysaccharide transporter, PST family</fullName>
    </submittedName>
</protein>
<dbReference type="AlphaFoldDB" id="A0A1M7T444"/>
<evidence type="ECO:0000256" key="5">
    <source>
        <dbReference type="ARBA" id="ARBA00023136"/>
    </source>
</evidence>
<dbReference type="GO" id="GO:0005886">
    <property type="term" value="C:plasma membrane"/>
    <property type="evidence" value="ECO:0007669"/>
    <property type="project" value="UniProtKB-SubCell"/>
</dbReference>
<keyword evidence="8" id="KW-1185">Reference proteome</keyword>
<accession>A0A1M7T444</accession>
<dbReference type="EMBL" id="LT670849">
    <property type="protein sequence ID" value="SHN65424.1"/>
    <property type="molecule type" value="Genomic_DNA"/>
</dbReference>
<feature type="transmembrane region" description="Helical" evidence="6">
    <location>
        <begin position="203"/>
        <end position="225"/>
    </location>
</feature>
<feature type="transmembrane region" description="Helical" evidence="6">
    <location>
        <begin position="385"/>
        <end position="405"/>
    </location>
</feature>
<dbReference type="RefSeq" id="WP_072816718.1">
    <property type="nucleotide sequence ID" value="NZ_LT670849.1"/>
</dbReference>
<feature type="transmembrane region" description="Helical" evidence="6">
    <location>
        <begin position="358"/>
        <end position="379"/>
    </location>
</feature>
<dbReference type="InterPro" id="IPR002797">
    <property type="entry name" value="Polysacc_synth"/>
</dbReference>
<comment type="subcellular location">
    <subcellularLocation>
        <location evidence="1">Cell membrane</location>
        <topology evidence="1">Multi-pass membrane protein</topology>
    </subcellularLocation>
</comment>
<evidence type="ECO:0000256" key="6">
    <source>
        <dbReference type="SAM" id="Phobius"/>
    </source>
</evidence>
<evidence type="ECO:0000256" key="1">
    <source>
        <dbReference type="ARBA" id="ARBA00004651"/>
    </source>
</evidence>
<dbReference type="PANTHER" id="PTHR30250">
    <property type="entry name" value="PST FAMILY PREDICTED COLANIC ACID TRANSPORTER"/>
    <property type="match status" value="1"/>
</dbReference>
<keyword evidence="5 6" id="KW-0472">Membrane</keyword>
<dbReference type="InterPro" id="IPR050833">
    <property type="entry name" value="Poly_Biosynth_Transport"/>
</dbReference>
<evidence type="ECO:0000256" key="4">
    <source>
        <dbReference type="ARBA" id="ARBA00022989"/>
    </source>
</evidence>
<reference evidence="8" key="1">
    <citation type="submission" date="2016-11" db="EMBL/GenBank/DDBJ databases">
        <authorList>
            <person name="Varghese N."/>
            <person name="Submissions S."/>
        </authorList>
    </citation>
    <scope>NUCLEOTIDE SEQUENCE [LARGE SCALE GENOMIC DNA]</scope>
    <source>
        <strain evidence="8">GAS401</strain>
    </source>
</reference>
<feature type="transmembrane region" description="Helical" evidence="6">
    <location>
        <begin position="294"/>
        <end position="315"/>
    </location>
</feature>
<feature type="transmembrane region" description="Helical" evidence="6">
    <location>
        <begin position="37"/>
        <end position="60"/>
    </location>
</feature>
<feature type="transmembrane region" description="Helical" evidence="6">
    <location>
        <begin position="327"/>
        <end position="346"/>
    </location>
</feature>
<evidence type="ECO:0000313" key="8">
    <source>
        <dbReference type="Proteomes" id="UP000184096"/>
    </source>
</evidence>
<feature type="transmembrane region" description="Helical" evidence="6">
    <location>
        <begin position="12"/>
        <end position="31"/>
    </location>
</feature>
<dbReference type="PANTHER" id="PTHR30250:SF11">
    <property type="entry name" value="O-ANTIGEN TRANSPORTER-RELATED"/>
    <property type="match status" value="1"/>
</dbReference>
<evidence type="ECO:0000256" key="2">
    <source>
        <dbReference type="ARBA" id="ARBA00022475"/>
    </source>
</evidence>
<name>A0A1M7T444_9BRAD</name>
<feature type="transmembrane region" description="Helical" evidence="6">
    <location>
        <begin position="81"/>
        <end position="107"/>
    </location>
</feature>
<evidence type="ECO:0000313" key="7">
    <source>
        <dbReference type="EMBL" id="SHN65424.1"/>
    </source>
</evidence>
<sequence length="432" mass="45982">MLKTVIGNAGWLGLVQLLNYGLPFLTLPVITRAFGSSIFGLFATMSAYAAYVGLITKFGFDLTGPRRLARIRDDASAISDCVSTVAVSQLVLAAAASSLFVLVLATVPVDATWKLVTSIMLIETIANSLCPQWVFLGLERLRDFAMLQFCVRLATALLIACLIRTPQDLTLLASIYAGAAIFAAFGSFVVLRLYGIRWRAPKAATIASTLGGAFGLFASSLAISLYTTTNVIIVTSVLGTSAGGTFALADRLRQATSGVMGPITSAVYPFICRISGRDETADERRAKQFFFRTIALVSAVLSTTLLLFSGSIVQVVGGDGYQDAVLLLRWMAFLPFIIALSNIFGIQTMIPMHLDRQLTCVVTAAAIIGVAGIFVFSRIWGLNGAGLAVLGVECLVTVALGSIVAQKVSLRSLFFSETRSFLRPKGIDTPAA</sequence>
<feature type="transmembrane region" description="Helical" evidence="6">
    <location>
        <begin position="231"/>
        <end position="249"/>
    </location>
</feature>
<dbReference type="OrthoDB" id="7605542at2"/>